<dbReference type="EMBL" id="JAERRJ010000001">
    <property type="protein sequence ID" value="MBL1073545.1"/>
    <property type="molecule type" value="Genomic_DNA"/>
</dbReference>
<organism evidence="2 3">
    <name type="scientific">Nocardia acididurans</name>
    <dbReference type="NCBI Taxonomy" id="2802282"/>
    <lineage>
        <taxon>Bacteria</taxon>
        <taxon>Bacillati</taxon>
        <taxon>Actinomycetota</taxon>
        <taxon>Actinomycetes</taxon>
        <taxon>Mycobacteriales</taxon>
        <taxon>Nocardiaceae</taxon>
        <taxon>Nocardia</taxon>
    </lineage>
</organism>
<gene>
    <name evidence="2" type="ORF">JK358_03990</name>
</gene>
<dbReference type="Proteomes" id="UP000602198">
    <property type="component" value="Unassembled WGS sequence"/>
</dbReference>
<proteinExistence type="predicted"/>
<accession>A0ABS1M0G7</accession>
<evidence type="ECO:0000313" key="3">
    <source>
        <dbReference type="Proteomes" id="UP000602198"/>
    </source>
</evidence>
<dbReference type="InterPro" id="IPR032710">
    <property type="entry name" value="NTF2-like_dom_sf"/>
</dbReference>
<reference evidence="2 3" key="1">
    <citation type="submission" date="2021-01" db="EMBL/GenBank/DDBJ databases">
        <title>WGS of actinomycetes isolated from Thailand.</title>
        <authorList>
            <person name="Thawai C."/>
        </authorList>
    </citation>
    <scope>NUCLEOTIDE SEQUENCE [LARGE SCALE GENOMIC DNA]</scope>
    <source>
        <strain evidence="2 3">LPG 2</strain>
    </source>
</reference>
<feature type="domain" description="SnoaL-like" evidence="1">
    <location>
        <begin position="22"/>
        <end position="119"/>
    </location>
</feature>
<protein>
    <submittedName>
        <fullName evidence="2">Nuclear transport factor 2 family protein</fullName>
    </submittedName>
</protein>
<dbReference type="Gene3D" id="3.10.450.50">
    <property type="match status" value="1"/>
</dbReference>
<sequence>MTSISQRTPERIVSDYYTEFTAAALAEHDNPEAMFDRFHAPDVYQVSDGIRLERDRLIAHLKSVRKNLVDYRFDVHEAMADGDRIAARLTIHAGMRTGDTVVTEVHLFAEFTPDGRLRRSHGLTRTVTARD</sequence>
<keyword evidence="3" id="KW-1185">Reference proteome</keyword>
<dbReference type="Pfam" id="PF12680">
    <property type="entry name" value="SnoaL_2"/>
    <property type="match status" value="1"/>
</dbReference>
<name>A0ABS1M0G7_9NOCA</name>
<evidence type="ECO:0000313" key="2">
    <source>
        <dbReference type="EMBL" id="MBL1073545.1"/>
    </source>
</evidence>
<dbReference type="SUPFAM" id="SSF54427">
    <property type="entry name" value="NTF2-like"/>
    <property type="match status" value="1"/>
</dbReference>
<dbReference type="RefSeq" id="WP_201943554.1">
    <property type="nucleotide sequence ID" value="NZ_JAERRJ010000001.1"/>
</dbReference>
<evidence type="ECO:0000259" key="1">
    <source>
        <dbReference type="Pfam" id="PF12680"/>
    </source>
</evidence>
<comment type="caution">
    <text evidence="2">The sequence shown here is derived from an EMBL/GenBank/DDBJ whole genome shotgun (WGS) entry which is preliminary data.</text>
</comment>
<dbReference type="InterPro" id="IPR037401">
    <property type="entry name" value="SnoaL-like"/>
</dbReference>